<feature type="non-terminal residue" evidence="6">
    <location>
        <position position="334"/>
    </location>
</feature>
<name>A0A9J6A6M5_SOLCO</name>
<keyword evidence="4" id="KW-1133">Transmembrane helix</keyword>
<evidence type="ECO:0000256" key="2">
    <source>
        <dbReference type="ARBA" id="ARBA00010131"/>
    </source>
</evidence>
<dbReference type="EMBL" id="JACXVP010000002">
    <property type="protein sequence ID" value="KAG5620302.1"/>
    <property type="molecule type" value="Genomic_DNA"/>
</dbReference>
<evidence type="ECO:0000256" key="1">
    <source>
        <dbReference type="ARBA" id="ARBA00004370"/>
    </source>
</evidence>
<evidence type="ECO:0000256" key="3">
    <source>
        <dbReference type="ARBA" id="ARBA00022692"/>
    </source>
</evidence>
<dbReference type="OrthoDB" id="21458at2759"/>
<protein>
    <submittedName>
        <fullName evidence="6">Uncharacterized protein</fullName>
    </submittedName>
</protein>
<dbReference type="GO" id="GO:0016020">
    <property type="term" value="C:membrane"/>
    <property type="evidence" value="ECO:0007669"/>
    <property type="project" value="UniProtKB-SubCell"/>
</dbReference>
<dbReference type="AlphaFoldDB" id="A0A9J6A6M5"/>
<accession>A0A9J6A6M5</accession>
<reference evidence="6 7" key="1">
    <citation type="submission" date="2020-09" db="EMBL/GenBank/DDBJ databases">
        <title>De no assembly of potato wild relative species, Solanum commersonii.</title>
        <authorList>
            <person name="Cho K."/>
        </authorList>
    </citation>
    <scope>NUCLEOTIDE SEQUENCE [LARGE SCALE GENOMIC DNA]</scope>
    <source>
        <strain evidence="6">LZ3.2</strain>
        <tissue evidence="6">Leaf</tissue>
    </source>
</reference>
<sequence>MVKVVVGEESQVKLAENWLSKSGVPCQVGLVIGNLSGKLDRGFIFDLVPTPLNDNGVPACSIIGGAKDDRKKASKGKSLPHSFALFIDKDWLAEHAPLYMNFVWKNIQMGIVDLRNISRPNYPVLSLATCQLTLTSDFVEKAIIVGRMLVGGVKGVGIMCGPMRAHSKIQPSLLVRRLSCSCKSDSLAAPLLEVDWDERLLVHIGYSPLRWTCRNCSLASNITSGNLRPCDFKMGKILSTRCPYTRVQVAKDWLTFFIMAFQFMPKSLKANEDEQFDLGGVHDVEFLLPFMEDKYLEVCSQKEITGLLVFSGSVCSYAYSNSKEPSSQALTNIK</sequence>
<evidence type="ECO:0000256" key="5">
    <source>
        <dbReference type="ARBA" id="ARBA00023136"/>
    </source>
</evidence>
<evidence type="ECO:0000256" key="4">
    <source>
        <dbReference type="ARBA" id="ARBA00022989"/>
    </source>
</evidence>
<organism evidence="6 7">
    <name type="scientific">Solanum commersonii</name>
    <name type="common">Commerson's wild potato</name>
    <name type="synonym">Commerson's nightshade</name>
    <dbReference type="NCBI Taxonomy" id="4109"/>
    <lineage>
        <taxon>Eukaryota</taxon>
        <taxon>Viridiplantae</taxon>
        <taxon>Streptophyta</taxon>
        <taxon>Embryophyta</taxon>
        <taxon>Tracheophyta</taxon>
        <taxon>Spermatophyta</taxon>
        <taxon>Magnoliopsida</taxon>
        <taxon>eudicotyledons</taxon>
        <taxon>Gunneridae</taxon>
        <taxon>Pentapetalae</taxon>
        <taxon>asterids</taxon>
        <taxon>lamiids</taxon>
        <taxon>Solanales</taxon>
        <taxon>Solanaceae</taxon>
        <taxon>Solanoideae</taxon>
        <taxon>Solaneae</taxon>
        <taxon>Solanum</taxon>
    </lineage>
</organism>
<evidence type="ECO:0000313" key="6">
    <source>
        <dbReference type="EMBL" id="KAG5620302.1"/>
    </source>
</evidence>
<comment type="similarity">
    <text evidence="2">Belongs to the ODR-4 family.</text>
</comment>
<dbReference type="Pfam" id="PF14778">
    <property type="entry name" value="ODR4-like"/>
    <property type="match status" value="3"/>
</dbReference>
<dbReference type="GO" id="GO:0012505">
    <property type="term" value="C:endomembrane system"/>
    <property type="evidence" value="ECO:0007669"/>
    <property type="project" value="TreeGrafter"/>
</dbReference>
<comment type="caution">
    <text evidence="6">The sequence shown here is derived from an EMBL/GenBank/DDBJ whole genome shotgun (WGS) entry which is preliminary data.</text>
</comment>
<keyword evidence="3" id="KW-0812">Transmembrane</keyword>
<dbReference type="PANTHER" id="PTHR33966">
    <property type="entry name" value="PROTEIN ODR-4 HOMOLOG"/>
    <property type="match status" value="1"/>
</dbReference>
<keyword evidence="7" id="KW-1185">Reference proteome</keyword>
<evidence type="ECO:0000313" key="7">
    <source>
        <dbReference type="Proteomes" id="UP000824120"/>
    </source>
</evidence>
<dbReference type="Proteomes" id="UP000824120">
    <property type="component" value="Chromosome 2"/>
</dbReference>
<dbReference type="GO" id="GO:0008104">
    <property type="term" value="P:intracellular protein localization"/>
    <property type="evidence" value="ECO:0007669"/>
    <property type="project" value="TreeGrafter"/>
</dbReference>
<proteinExistence type="inferred from homology"/>
<dbReference type="PANTHER" id="PTHR33966:SF1">
    <property type="entry name" value="PROTEIN ODR-4 HOMOLOG"/>
    <property type="match status" value="1"/>
</dbReference>
<comment type="subcellular location">
    <subcellularLocation>
        <location evidence="1">Membrane</location>
    </subcellularLocation>
</comment>
<dbReference type="InterPro" id="IPR029454">
    <property type="entry name" value="ODR-4-like"/>
</dbReference>
<gene>
    <name evidence="6" type="ORF">H5410_005520</name>
</gene>
<keyword evidence="5" id="KW-0472">Membrane</keyword>